<dbReference type="GO" id="GO:0000422">
    <property type="term" value="P:autophagy of mitochondrion"/>
    <property type="evidence" value="ECO:0007669"/>
    <property type="project" value="TreeGrafter"/>
</dbReference>
<keyword evidence="5" id="KW-0813">Transport</keyword>
<reference evidence="13 14" key="1">
    <citation type="submission" date="2024-01" db="EMBL/GenBank/DDBJ databases">
        <title>Genome assemblies of Stephania.</title>
        <authorList>
            <person name="Yang L."/>
        </authorList>
    </citation>
    <scope>NUCLEOTIDE SEQUENCE [LARGE SCALE GENOMIC DNA]</scope>
    <source>
        <strain evidence="13">YNDBR</strain>
        <tissue evidence="13">Leaf</tissue>
    </source>
</reference>
<dbReference type="GO" id="GO:0034727">
    <property type="term" value="P:piecemeal microautophagy of the nucleus"/>
    <property type="evidence" value="ECO:0007669"/>
    <property type="project" value="TreeGrafter"/>
</dbReference>
<gene>
    <name evidence="13" type="ORF">Syun_015348</name>
</gene>
<evidence type="ECO:0000313" key="13">
    <source>
        <dbReference type="EMBL" id="KAK9136018.1"/>
    </source>
</evidence>
<dbReference type="GO" id="GO:0043495">
    <property type="term" value="F:protein-membrane adaptor activity"/>
    <property type="evidence" value="ECO:0007669"/>
    <property type="project" value="TreeGrafter"/>
</dbReference>
<comment type="caution">
    <text evidence="13">The sequence shown here is derived from an EMBL/GenBank/DDBJ whole genome shotgun (WGS) entry which is preliminary data.</text>
</comment>
<feature type="region of interest" description="Disordered" evidence="12">
    <location>
        <begin position="22"/>
        <end position="61"/>
    </location>
</feature>
<sequence>MFAWNIADAVFPRLGVQAHVEVPVEEDTGETHTRRPRPGSARRAARGRDAHKPRPQRRFHQPEDELCGVHVDEVEFTVDGLFNGGNESNDVLQTFKIESEAWLGLGASQIIVREGSIGSLSVKIPRRVQNCQIELDELELVLIPRAGGDFSGGDETSSATEDRKQPFTEGSEKLNHEMMNSTSQSVSLDVHDGVKKIAKMVKWLLTSFRINVKNLIVAYDPCSDKDERLHGCHRALVLRITEIECGACVSEDTDANPHAQVESFLGMTRLTNFVRFEGAVLELLEMDDVDRLTQAPSSLETSFNERFSGSLPSHGLSPILTGESGGFSGNLKLSIPWKDGSLDINQVDADILIDPLELRVKPSTIMWVMHLYHLLKNLEKDGQCHVHCKEANSVYYNSASQFHSSVTGSVLVTTDGMMNGESIKAGSCSPTSPEPRAHDSLLREPNVIPDWVPMSNANQNEKVKEEPDLSASIDQFFECFDGLRNSQSALSNSGMWNWTCSVFSAITAASSLASGSSHIPPEQMHVETNLRATIGGISIALLLHDENSQYSCDFLPQFASGGQSRHHLEAKCRDVLLVLQIHPHDMKFEAKIKHIELDDYFCCKHEAAVFGSSSKKNCQTGLVEKLQEQVQGALPFSPLFRDPDSEETIIGSSMNEILGSAVQKTMFDDAFARVKLLKTSGMTSFEVISRTTHLNGDLSSSVHFALNLPPLIVWVNFGLVSMLLDLSKQLGTYSGLKKKNKYTSENLTEKLDPVCHEDAQRSDCSCYATFPSKRSLTGRILPSNTRIILCFPFKNCGDSEKDFCWDQFIGLDIFKHRGKERISGAYDRNSKLQQEFCNKVATAIHLSVDTLNVYLITSDCKHVDSSSVGMLTFSTQQVLSIANGTDHFSGISMLWQDGSVTDPLIAKRAGTLANSQDTRSRKSMGCKGYEFASATTLGDLEDRDFRTRKEIILSSEFLLDICLPPVSIKMERSQYVLLCHMVNRVMDLLSCAILSTSRYLGEDSGKKVAPISQTSVRIKCDTVKFVINLGEVEESMSPLQKELPGSWQILKLEVEKLELLSVSNIGGVDGCNLFWLSHGEGQLWGSVDEFPFHEFLLISCNNSSMGRGDGEGSNVLSLGSAGTDVVFLSDPLALQRSTCITIKGSTILAPGGRLDWFSSICYFFSLSDCANDQTCDDAAGHKSSFQLNLVDAALGYEPYINNLAASHQNLESGSNHSAKVSEEYIKQYVACLLASASVNLSNQMGASPVDNDYKIMLQDLGLLLCPWSASKEAGVAYDIKYLNRSCYVKVAGEALVEAVLRTNCMNGPQWEVLCSDSHINMDSCSDTTSGLLRLAAQLQQIYAPDMQDTIIVALLLLLSPSHTHPSHGTRGSSGRGMAGLMDEISEDAFNFKGNGTSASDGHELKSHNSVDEDLLGNVVDLNISNANFFSQSVSSNSSKTRMGSESDREELLEKDFFSELIEGYCITGVYPLSETSREGNPTNSDFRCKSRDEHFEDVRRGDSAWYRYTSPRIVENYIPSVSEKSVETSIPEASKLTSISCKKADELCNARGRILLKNIGVRWRMHAGSDWHDMKKNTQHTATTGGRDAAKCLELTLSGVDVGYDLYPDNDVQVSKLSLSVQDFHLYDRSMNAPWKLVLGYHQSKDHPRESSAKAFKLDLEAVRPDPSIPLEEYRMRVAFLPIVLHLDQDQLDFLISFFDGGGLSSDQSPALPHDPYGSRMSSVKNSDSSVSAVAEEALLPFFQAIDVLMMYLVIF</sequence>
<protein>
    <recommendedName>
        <fullName evidence="4">Autophagy-related protein 2</fullName>
    </recommendedName>
</protein>
<evidence type="ECO:0000256" key="9">
    <source>
        <dbReference type="ARBA" id="ARBA00023136"/>
    </source>
</evidence>
<organism evidence="13 14">
    <name type="scientific">Stephania yunnanensis</name>
    <dbReference type="NCBI Taxonomy" id="152371"/>
    <lineage>
        <taxon>Eukaryota</taxon>
        <taxon>Viridiplantae</taxon>
        <taxon>Streptophyta</taxon>
        <taxon>Embryophyta</taxon>
        <taxon>Tracheophyta</taxon>
        <taxon>Spermatophyta</taxon>
        <taxon>Magnoliopsida</taxon>
        <taxon>Ranunculales</taxon>
        <taxon>Menispermaceae</taxon>
        <taxon>Menispermoideae</taxon>
        <taxon>Cissampelideae</taxon>
        <taxon>Stephania</taxon>
    </lineage>
</organism>
<dbReference type="GO" id="GO:0061908">
    <property type="term" value="C:phagophore"/>
    <property type="evidence" value="ECO:0007669"/>
    <property type="project" value="TreeGrafter"/>
</dbReference>
<dbReference type="GO" id="GO:0034045">
    <property type="term" value="C:phagophore assembly site membrane"/>
    <property type="evidence" value="ECO:0007669"/>
    <property type="project" value="UniProtKB-SubCell"/>
</dbReference>
<dbReference type="GO" id="GO:0005789">
    <property type="term" value="C:endoplasmic reticulum membrane"/>
    <property type="evidence" value="ECO:0007669"/>
    <property type="project" value="UniProtKB-SubCell"/>
</dbReference>
<evidence type="ECO:0000313" key="14">
    <source>
        <dbReference type="Proteomes" id="UP001420932"/>
    </source>
</evidence>
<evidence type="ECO:0000256" key="7">
    <source>
        <dbReference type="ARBA" id="ARBA00023006"/>
    </source>
</evidence>
<evidence type="ECO:0000256" key="5">
    <source>
        <dbReference type="ARBA" id="ARBA00022448"/>
    </source>
</evidence>
<dbReference type="EMBL" id="JBBNAF010000006">
    <property type="protein sequence ID" value="KAK9136018.1"/>
    <property type="molecule type" value="Genomic_DNA"/>
</dbReference>
<evidence type="ECO:0000256" key="2">
    <source>
        <dbReference type="ARBA" id="ARBA00004623"/>
    </source>
</evidence>
<comment type="subcellular location">
    <subcellularLocation>
        <location evidence="1">Endoplasmic reticulum membrane</location>
        <topology evidence="1">Peripheral membrane protein</topology>
    </subcellularLocation>
    <subcellularLocation>
        <location evidence="2">Preautophagosomal structure membrane</location>
        <topology evidence="2">Peripheral membrane protein</topology>
    </subcellularLocation>
</comment>
<comment type="catalytic activity">
    <reaction evidence="10">
        <text>a 1,2-diacyl-sn-glycero-3-phospho-L-serine(in) = a 1,2-diacyl-sn-glycero-3-phospho-L-serine(out)</text>
        <dbReference type="Rhea" id="RHEA:38663"/>
        <dbReference type="ChEBI" id="CHEBI:57262"/>
    </reaction>
</comment>
<evidence type="ECO:0000256" key="11">
    <source>
        <dbReference type="ARBA" id="ARBA00024615"/>
    </source>
</evidence>
<evidence type="ECO:0000256" key="12">
    <source>
        <dbReference type="SAM" id="MobiDB-lite"/>
    </source>
</evidence>
<dbReference type="GO" id="GO:0032266">
    <property type="term" value="F:phosphatidylinositol-3-phosphate binding"/>
    <property type="evidence" value="ECO:0007669"/>
    <property type="project" value="TreeGrafter"/>
</dbReference>
<comment type="catalytic activity">
    <reaction evidence="11">
        <text>a 1,2-diacyl-sn-glycero-3-phosphoethanolamine(in) = a 1,2-diacyl-sn-glycero-3-phosphoethanolamine(out)</text>
        <dbReference type="Rhea" id="RHEA:38895"/>
        <dbReference type="ChEBI" id="CHEBI:64612"/>
    </reaction>
</comment>
<dbReference type="Proteomes" id="UP001420932">
    <property type="component" value="Unassembled WGS sequence"/>
</dbReference>
<name>A0AAP0JL08_9MAGN</name>
<keyword evidence="8" id="KW-0445">Lipid transport</keyword>
<dbReference type="GO" id="GO:0000045">
    <property type="term" value="P:autophagosome assembly"/>
    <property type="evidence" value="ECO:0007669"/>
    <property type="project" value="TreeGrafter"/>
</dbReference>
<keyword evidence="7" id="KW-0072">Autophagy</keyword>
<evidence type="ECO:0000256" key="6">
    <source>
        <dbReference type="ARBA" id="ARBA00022824"/>
    </source>
</evidence>
<comment type="similarity">
    <text evidence="3">Belongs to the ATG2 family.</text>
</comment>
<accession>A0AAP0JL08</accession>
<evidence type="ECO:0000256" key="8">
    <source>
        <dbReference type="ARBA" id="ARBA00023055"/>
    </source>
</evidence>
<dbReference type="Pfam" id="PF13329">
    <property type="entry name" value="ATG2_CAD"/>
    <property type="match status" value="2"/>
</dbReference>
<keyword evidence="9" id="KW-0472">Membrane</keyword>
<dbReference type="InterPro" id="IPR026849">
    <property type="entry name" value="ATG2"/>
</dbReference>
<dbReference type="GO" id="GO:0006869">
    <property type="term" value="P:lipid transport"/>
    <property type="evidence" value="ECO:0007669"/>
    <property type="project" value="UniProtKB-KW"/>
</dbReference>
<evidence type="ECO:0000256" key="10">
    <source>
        <dbReference type="ARBA" id="ARBA00024479"/>
    </source>
</evidence>
<evidence type="ECO:0000256" key="4">
    <source>
        <dbReference type="ARBA" id="ARBA00018070"/>
    </source>
</evidence>
<dbReference type="GO" id="GO:0061709">
    <property type="term" value="P:reticulophagy"/>
    <property type="evidence" value="ECO:0007669"/>
    <property type="project" value="TreeGrafter"/>
</dbReference>
<dbReference type="GO" id="GO:0061723">
    <property type="term" value="P:glycophagy"/>
    <property type="evidence" value="ECO:0007669"/>
    <property type="project" value="TreeGrafter"/>
</dbReference>
<keyword evidence="14" id="KW-1185">Reference proteome</keyword>
<dbReference type="PANTHER" id="PTHR13190:SF1">
    <property type="entry name" value="AUTOPHAGY-RELATED 2, ISOFORM A"/>
    <property type="match status" value="1"/>
</dbReference>
<evidence type="ECO:0000256" key="3">
    <source>
        <dbReference type="ARBA" id="ARBA00009714"/>
    </source>
</evidence>
<keyword evidence="6" id="KW-0256">Endoplasmic reticulum</keyword>
<dbReference type="PANTHER" id="PTHR13190">
    <property type="entry name" value="AUTOPHAGY-RELATED 2, ISOFORM A"/>
    <property type="match status" value="1"/>
</dbReference>
<proteinExistence type="inferred from homology"/>
<evidence type="ECO:0000256" key="1">
    <source>
        <dbReference type="ARBA" id="ARBA00004406"/>
    </source>
</evidence>